<accession>A0A8R1TQJ9</accession>
<protein>
    <submittedName>
        <fullName evidence="1">Uncharacterized protein</fullName>
    </submittedName>
</protein>
<dbReference type="EnsemblMetazoa" id="OVOC2351.1">
    <property type="protein sequence ID" value="OVOC2351.1"/>
    <property type="gene ID" value="WBGene00239160"/>
</dbReference>
<dbReference type="PANTHER" id="PTHR21523">
    <property type="match status" value="1"/>
</dbReference>
<dbReference type="InterPro" id="IPR006954">
    <property type="entry name" value="Mlt-10-like"/>
</dbReference>
<name>A0A8R1TQJ9_ONCVO</name>
<organism evidence="1 2">
    <name type="scientific">Onchocerca volvulus</name>
    <dbReference type="NCBI Taxonomy" id="6282"/>
    <lineage>
        <taxon>Eukaryota</taxon>
        <taxon>Metazoa</taxon>
        <taxon>Ecdysozoa</taxon>
        <taxon>Nematoda</taxon>
        <taxon>Chromadorea</taxon>
        <taxon>Rhabditida</taxon>
        <taxon>Spirurina</taxon>
        <taxon>Spiruromorpha</taxon>
        <taxon>Filarioidea</taxon>
        <taxon>Onchocercidae</taxon>
        <taxon>Onchocerca</taxon>
    </lineage>
</organism>
<evidence type="ECO:0000313" key="2">
    <source>
        <dbReference type="Proteomes" id="UP000024404"/>
    </source>
</evidence>
<dbReference type="PANTHER" id="PTHR21523:SF37">
    <property type="entry name" value="MLT-TEN (MLT-10) RELATED"/>
    <property type="match status" value="1"/>
</dbReference>
<proteinExistence type="predicted"/>
<evidence type="ECO:0000313" key="1">
    <source>
        <dbReference type="EnsemblMetazoa" id="OVOC2351.1"/>
    </source>
</evidence>
<dbReference type="AlphaFoldDB" id="A0A8R1TQJ9"/>
<sequence>MRNHKQQIAILVAIWIARNTIGLVSSSIQYTRETMPGAQYYDGKKLNIPISKEAGIELFERWTHQAISSIMACIATQYLSKLNEYERSRLQKCSRAAEDIHQQARCLIRAIDAKPKQRDPTRISRIQKLQKLLDGKQKKTVNALIQSESHHIDRELNVETKKAEFRTRRSVISRHNYKLHTEFENLSPFGILGKYLSKMTKIIKKKDSISSWKKTMYDIESIKQREQKKIEMAERLKKRFPLNQHFENVKSKLKLNQKHLAKELNISDHLMQGFDKNNMKTSEIAQLLQRAIKLAMVLSGVNGTELEYKTLKFGSPRLLSIVPDNVEDQINILSPSLFSMHDKGENLEALTSIPKLLNVVGNRDYEEWLNFIIEASGTTEAIQKLKKNQELDWLPPAYKSMPRGIDGQPLYFTKKNVTEIDPELARKVELFENLSYSLTPKQIAAFNTTGFSMMTPKQLMMFYGPQSPLNDSKSLEFFMSLREDDMHRFLLNDIRKLANKHSSLKLRRKRQNIFHLTAFHTSFLARSLLQLSILSPSILTLSILSPSILGATILSPSVLFTSFLSPSTLSPAILSPAAMGIILLSPSAFNPAISSPGVLTHALLSPSAFSPKILSPSILSPALLSPSCLNPSAFSSSIRNIVVLSPSCMAPSYCSHSFYNVVLFSPSYYSPSFNSTSKGNVVIFSPSVAS</sequence>
<dbReference type="EMBL" id="CMVM020000073">
    <property type="status" value="NOT_ANNOTATED_CDS"/>
    <property type="molecule type" value="Genomic_DNA"/>
</dbReference>
<keyword evidence="2" id="KW-1185">Reference proteome</keyword>
<reference evidence="1" key="2">
    <citation type="submission" date="2022-06" db="UniProtKB">
        <authorList>
            <consortium name="EnsemblMetazoa"/>
        </authorList>
    </citation>
    <scope>IDENTIFICATION</scope>
</reference>
<dbReference type="OMA" id="IHASKNV"/>
<dbReference type="Proteomes" id="UP000024404">
    <property type="component" value="Unassembled WGS sequence"/>
</dbReference>
<dbReference type="Pfam" id="PF04870">
    <property type="entry name" value="Moulting_cycle"/>
    <property type="match status" value="1"/>
</dbReference>
<reference evidence="2" key="1">
    <citation type="submission" date="2013-10" db="EMBL/GenBank/DDBJ databases">
        <title>Genome sequencing of Onchocerca volvulus.</title>
        <authorList>
            <person name="Cotton J."/>
            <person name="Tsai J."/>
            <person name="Stanley E."/>
            <person name="Tracey A."/>
            <person name="Holroyd N."/>
            <person name="Lustigman S."/>
            <person name="Berriman M."/>
        </authorList>
    </citation>
    <scope>NUCLEOTIDE SEQUENCE</scope>
</reference>